<comment type="catalytic activity">
    <reaction evidence="11 12">
        <text>sulfate + ATP + H(+) = adenosine 5'-phosphosulfate + diphosphate</text>
        <dbReference type="Rhea" id="RHEA:18133"/>
        <dbReference type="ChEBI" id="CHEBI:15378"/>
        <dbReference type="ChEBI" id="CHEBI:16189"/>
        <dbReference type="ChEBI" id="CHEBI:30616"/>
        <dbReference type="ChEBI" id="CHEBI:33019"/>
        <dbReference type="ChEBI" id="CHEBI:58243"/>
        <dbReference type="EC" id="2.7.7.4"/>
    </reaction>
</comment>
<keyword evidence="6 12" id="KW-0548">Nucleotidyltransferase</keyword>
<comment type="function">
    <text evidence="13">Catalyzes the synthesis of activated sulfate.</text>
</comment>
<evidence type="ECO:0000256" key="9">
    <source>
        <dbReference type="ARBA" id="ARBA00023134"/>
    </source>
</evidence>
<dbReference type="InterPro" id="IPR054696">
    <property type="entry name" value="GTP-eEF1A_C"/>
</dbReference>
<dbReference type="HAMAP" id="MF_00065">
    <property type="entry name" value="Adenylyl_sulf_kinase"/>
    <property type="match status" value="1"/>
</dbReference>
<comment type="subunit">
    <text evidence="12">Heterodimer composed of CysD, the smaller subunit, and CysN.</text>
</comment>
<dbReference type="SUPFAM" id="SSF50447">
    <property type="entry name" value="Translation proteins"/>
    <property type="match status" value="1"/>
</dbReference>
<evidence type="ECO:0000313" key="16">
    <source>
        <dbReference type="EMBL" id="PAP78667.1"/>
    </source>
</evidence>
<dbReference type="Gene3D" id="2.40.30.10">
    <property type="entry name" value="Translation factors"/>
    <property type="match status" value="2"/>
</dbReference>
<name>A0A271J5Z5_9BACT</name>
<dbReference type="Pfam" id="PF00009">
    <property type="entry name" value="GTP_EFTU"/>
    <property type="match status" value="1"/>
</dbReference>
<evidence type="ECO:0000256" key="12">
    <source>
        <dbReference type="HAMAP-Rule" id="MF_00062"/>
    </source>
</evidence>
<dbReference type="SUPFAM" id="SSF50465">
    <property type="entry name" value="EF-Tu/eEF-1alpha/eIF2-gamma C-terminal domain"/>
    <property type="match status" value="1"/>
</dbReference>
<dbReference type="NCBIfam" id="NF003478">
    <property type="entry name" value="PRK05124.1"/>
    <property type="match status" value="1"/>
</dbReference>
<dbReference type="NCBIfam" id="TIGR00231">
    <property type="entry name" value="small_GTP"/>
    <property type="match status" value="1"/>
</dbReference>
<dbReference type="InterPro" id="IPR044138">
    <property type="entry name" value="CysN_II"/>
</dbReference>
<evidence type="ECO:0000256" key="10">
    <source>
        <dbReference type="ARBA" id="ARBA00023268"/>
    </source>
</evidence>
<dbReference type="NCBIfam" id="NF004035">
    <property type="entry name" value="PRK05506.1"/>
    <property type="match status" value="1"/>
</dbReference>
<dbReference type="InterPro" id="IPR005225">
    <property type="entry name" value="Small_GTP-bd"/>
</dbReference>
<keyword evidence="10" id="KW-0511">Multifunctional enzyme</keyword>
<dbReference type="GO" id="GO:0004020">
    <property type="term" value="F:adenylylsulfate kinase activity"/>
    <property type="evidence" value="ECO:0007669"/>
    <property type="project" value="UniProtKB-UniRule"/>
</dbReference>
<protein>
    <recommendedName>
        <fullName evidence="12 13">Multifunctional fusion protein</fullName>
    </recommendedName>
    <domain>
        <recommendedName>
            <fullName evidence="12">Sulfate adenylyltransferase subunit 1</fullName>
            <ecNumber evidence="12">2.7.7.4</ecNumber>
        </recommendedName>
        <alternativeName>
            <fullName evidence="12">ATP-sulfurylase large subunit</fullName>
        </alternativeName>
        <alternativeName>
            <fullName evidence="12">Sulfate adenylate transferase</fullName>
            <shortName evidence="12">SAT</shortName>
        </alternativeName>
    </domain>
    <domain>
        <recommendedName>
            <fullName evidence="13">Adenylyl-sulfate kinase</fullName>
            <ecNumber evidence="13">2.7.1.25</ecNumber>
        </recommendedName>
        <alternativeName>
            <fullName evidence="13">APS kinase</fullName>
        </alternativeName>
        <alternativeName>
            <fullName evidence="13">ATP adenosine-5'-phosphosulfate 3'-phosphotransferase</fullName>
        </alternativeName>
        <alternativeName>
            <fullName evidence="13">Adenosine-5'-phosphosulfate kinase</fullName>
        </alternativeName>
    </domain>
</protein>
<dbReference type="SUPFAM" id="SSF52540">
    <property type="entry name" value="P-loop containing nucleoside triphosphate hydrolases"/>
    <property type="match status" value="2"/>
</dbReference>
<dbReference type="NCBIfam" id="NF003013">
    <property type="entry name" value="PRK03846.1"/>
    <property type="match status" value="1"/>
</dbReference>
<dbReference type="InterPro" id="IPR009000">
    <property type="entry name" value="Transl_B-barrel_sf"/>
</dbReference>
<dbReference type="OrthoDB" id="9804504at2"/>
<feature type="active site" description="Phosphoserine intermediate" evidence="13">
    <location>
        <position position="558"/>
    </location>
</feature>
<dbReference type="PROSITE" id="PS51722">
    <property type="entry name" value="G_TR_2"/>
    <property type="match status" value="1"/>
</dbReference>
<dbReference type="GO" id="GO:0005525">
    <property type="term" value="F:GTP binding"/>
    <property type="evidence" value="ECO:0007669"/>
    <property type="project" value="UniProtKB-UniRule"/>
</dbReference>
<evidence type="ECO:0000256" key="2">
    <source>
        <dbReference type="ARBA" id="ARBA00002357"/>
    </source>
</evidence>
<keyword evidence="8 12" id="KW-0067">ATP-binding</keyword>
<comment type="similarity">
    <text evidence="4">In the N-terminal section; belongs to the TRAFAC class translation factor GTPase superfamily. Classic translation factor GTPase family. CysN/NodQ subfamily.</text>
</comment>
<dbReference type="InterPro" id="IPR011779">
    <property type="entry name" value="SO4_adenylTrfase_lsu"/>
</dbReference>
<proteinExistence type="inferred from homology"/>
<reference evidence="16 17" key="1">
    <citation type="submission" date="2016-11" db="EMBL/GenBank/DDBJ databases">
        <title>Study of marine rhodopsin-containing bacteria.</title>
        <authorList>
            <person name="Yoshizawa S."/>
            <person name="Kumagai Y."/>
            <person name="Kogure K."/>
        </authorList>
    </citation>
    <scope>NUCLEOTIDE SEQUENCE [LARGE SCALE GENOMIC DNA]</scope>
    <source>
        <strain evidence="16 17">SAORIC-28</strain>
    </source>
</reference>
<keyword evidence="7 12" id="KW-0547">Nucleotide-binding</keyword>
<dbReference type="FunFam" id="3.40.50.300:FF:000119">
    <property type="entry name" value="Sulfate adenylyltransferase subunit 1"/>
    <property type="match status" value="1"/>
</dbReference>
<comment type="similarity">
    <text evidence="13">Belongs to the APS kinase family.</text>
</comment>
<dbReference type="EMBL" id="MQWD01000001">
    <property type="protein sequence ID" value="PAP78667.1"/>
    <property type="molecule type" value="Genomic_DNA"/>
</dbReference>
<sequence>MDLLRFTTAGSVDDGKSTLIGRLLYDSKSIFEDQLEAVSEASRARGTDDDGVPDLALLTDGLRAEREQGITIDVAYRYFATPRRKFIIADTPGHVQYTRNMVTGASTADLAIILVDARRGVQTQSKRHGFLASLLGIPRLVVAINKMDLVDYAEEAYDAVVEEYTAFSAKLGVHDVRFVPVSALKGDNVVERSEHMDWYEGPTLLYLLETINVAADRNLVDFRFPVQTVIRPHQDFRGLAGTVASGEVRPGDAVLALPSGRESRILSVTTFDGEQPRAAAGEPVVIELTDDLDVSRGDMLVRTGNLPTVASAVDAMVCWMSETPLEPGRHYLLRHTTREVKVFVDEIVYRVDVDTLHRQPAAALGLNDIARVRLTTAAPIFFDPYAINRKTGGFILIDPYSNGTVAAGMIRGAAQDPDDVAREAARLDGQAPPVAPPSGDGRGAGSPVLARPSSPDVVWEADDVPLAEREAHNGWRAGVVWLTGLSGSGKTTIARHVERRLQAAGVQTVRLDGDALRHGLNGDLGFDAADRAEAVRRTGEVARLLVDQGLVVLCALVSPSAADRARVRALVPEGRFLEVYVEVDVETARARDPKGLYARADRGEIEGFTGVSAPYEPPPAPDVVLPTASASIEASVETLWRRLVEAGIAPG</sequence>
<feature type="region of interest" description="Disordered" evidence="14">
    <location>
        <begin position="424"/>
        <end position="454"/>
    </location>
</feature>
<keyword evidence="13" id="KW-0597">Phosphoprotein</keyword>
<evidence type="ECO:0000313" key="17">
    <source>
        <dbReference type="Proteomes" id="UP000216339"/>
    </source>
</evidence>
<comment type="similarity">
    <text evidence="3">In the C-terminal section; belongs to the APS kinase family.</text>
</comment>
<dbReference type="InterPro" id="IPR002891">
    <property type="entry name" value="APS"/>
</dbReference>
<dbReference type="Gene3D" id="3.40.50.300">
    <property type="entry name" value="P-loop containing nucleotide triphosphate hydrolases"/>
    <property type="match status" value="2"/>
</dbReference>
<dbReference type="CDD" id="cd04095">
    <property type="entry name" value="CysN_NoDQ_III"/>
    <property type="match status" value="1"/>
</dbReference>
<evidence type="ECO:0000256" key="11">
    <source>
        <dbReference type="ARBA" id="ARBA00049370"/>
    </source>
</evidence>
<dbReference type="EC" id="2.7.1.25" evidence="13"/>
<comment type="caution">
    <text evidence="16">The sequence shown here is derived from an EMBL/GenBank/DDBJ whole genome shotgun (WGS) entry which is preliminary data.</text>
</comment>
<dbReference type="EC" id="2.7.7.4" evidence="12"/>
<keyword evidence="5 12" id="KW-0808">Transferase</keyword>
<dbReference type="InterPro" id="IPR059117">
    <property type="entry name" value="APS_kinase_dom"/>
</dbReference>
<dbReference type="RefSeq" id="WP_095512320.1">
    <property type="nucleotide sequence ID" value="NZ_MQWD01000001.1"/>
</dbReference>
<dbReference type="UniPathway" id="UPA00140">
    <property type="reaction ID" value="UER00204"/>
</dbReference>
<keyword evidence="17" id="KW-1185">Reference proteome</keyword>
<evidence type="ECO:0000256" key="7">
    <source>
        <dbReference type="ARBA" id="ARBA00022741"/>
    </source>
</evidence>
<evidence type="ECO:0000256" key="14">
    <source>
        <dbReference type="SAM" id="MobiDB-lite"/>
    </source>
</evidence>
<dbReference type="InterPro" id="IPR031157">
    <property type="entry name" value="G_TR_CS"/>
</dbReference>
<dbReference type="InterPro" id="IPR044139">
    <property type="entry name" value="CysN_NoDQ_III"/>
</dbReference>
<gene>
    <name evidence="13" type="primary">cysC</name>
    <name evidence="12" type="synonym">cysN</name>
    <name evidence="16" type="ORF">BSZ37_05585</name>
</gene>
<evidence type="ECO:0000256" key="6">
    <source>
        <dbReference type="ARBA" id="ARBA00022695"/>
    </source>
</evidence>
<dbReference type="Proteomes" id="UP000216339">
    <property type="component" value="Unassembled WGS sequence"/>
</dbReference>
<evidence type="ECO:0000256" key="4">
    <source>
        <dbReference type="ARBA" id="ARBA00007237"/>
    </source>
</evidence>
<feature type="binding site" evidence="12">
    <location>
        <begin position="10"/>
        <end position="17"/>
    </location>
    <ligand>
        <name>GTP</name>
        <dbReference type="ChEBI" id="CHEBI:37565"/>
    </ligand>
</feature>
<keyword evidence="13 16" id="KW-0418">Kinase</keyword>
<comment type="pathway">
    <text evidence="13">Sulfur metabolism; hydrogen sulfide biosynthesis; sulfite from sulfate: step 2/3.</text>
</comment>
<dbReference type="InterPro" id="IPR050100">
    <property type="entry name" value="TRAFAC_GTPase_members"/>
</dbReference>
<evidence type="ECO:0000256" key="5">
    <source>
        <dbReference type="ARBA" id="ARBA00022679"/>
    </source>
</evidence>
<comment type="similarity">
    <text evidence="12">Belongs to the TRAFAC class translation factor GTPase superfamily. Classic translation factor GTPase family. CysN/NodQ subfamily.</text>
</comment>
<dbReference type="InterPro" id="IPR009001">
    <property type="entry name" value="Transl_elong_EF1A/Init_IF2_C"/>
</dbReference>
<feature type="binding site" evidence="13">
    <location>
        <begin position="484"/>
        <end position="491"/>
    </location>
    <ligand>
        <name>ATP</name>
        <dbReference type="ChEBI" id="CHEBI:30616"/>
    </ligand>
</feature>
<evidence type="ECO:0000256" key="1">
    <source>
        <dbReference type="ARBA" id="ARBA00001823"/>
    </source>
</evidence>
<comment type="catalytic activity">
    <reaction evidence="1 13">
        <text>adenosine 5'-phosphosulfate + ATP = 3'-phosphoadenylyl sulfate + ADP + H(+)</text>
        <dbReference type="Rhea" id="RHEA:24152"/>
        <dbReference type="ChEBI" id="CHEBI:15378"/>
        <dbReference type="ChEBI" id="CHEBI:30616"/>
        <dbReference type="ChEBI" id="CHEBI:58243"/>
        <dbReference type="ChEBI" id="CHEBI:58339"/>
        <dbReference type="ChEBI" id="CHEBI:456216"/>
        <dbReference type="EC" id="2.7.1.25"/>
    </reaction>
</comment>
<dbReference type="PROSITE" id="PS00301">
    <property type="entry name" value="G_TR_1"/>
    <property type="match status" value="1"/>
</dbReference>
<feature type="binding site" evidence="12">
    <location>
        <begin position="90"/>
        <end position="94"/>
    </location>
    <ligand>
        <name>GTP</name>
        <dbReference type="ChEBI" id="CHEBI:37565"/>
    </ligand>
</feature>
<comment type="function">
    <text evidence="2">APS kinase catalyzes the synthesis of activated sulfate.</text>
</comment>
<dbReference type="InterPro" id="IPR041757">
    <property type="entry name" value="CysN_GTP-bd"/>
</dbReference>
<dbReference type="GO" id="GO:0003924">
    <property type="term" value="F:GTPase activity"/>
    <property type="evidence" value="ECO:0007669"/>
    <property type="project" value="InterPro"/>
</dbReference>
<dbReference type="Pfam" id="PF22594">
    <property type="entry name" value="GTP-eEF1A_C"/>
    <property type="match status" value="1"/>
</dbReference>
<dbReference type="PANTHER" id="PTHR23115">
    <property type="entry name" value="TRANSLATION FACTOR"/>
    <property type="match status" value="1"/>
</dbReference>
<evidence type="ECO:0000256" key="8">
    <source>
        <dbReference type="ARBA" id="ARBA00022840"/>
    </source>
</evidence>
<dbReference type="NCBIfam" id="TIGR02034">
    <property type="entry name" value="CysN"/>
    <property type="match status" value="1"/>
</dbReference>
<dbReference type="GO" id="GO:0005524">
    <property type="term" value="F:ATP binding"/>
    <property type="evidence" value="ECO:0007669"/>
    <property type="project" value="UniProtKB-UniRule"/>
</dbReference>
<feature type="binding site" evidence="12">
    <location>
        <begin position="145"/>
        <end position="148"/>
    </location>
    <ligand>
        <name>GTP</name>
        <dbReference type="ChEBI" id="CHEBI:37565"/>
    </ligand>
</feature>
<comment type="pathway">
    <text evidence="12">Sulfur metabolism; hydrogen sulfide biosynthesis; sulfite from sulfate: step 1/3.</text>
</comment>
<dbReference type="CDD" id="cd02027">
    <property type="entry name" value="APSK"/>
    <property type="match status" value="1"/>
</dbReference>
<dbReference type="NCBIfam" id="TIGR00455">
    <property type="entry name" value="apsK"/>
    <property type="match status" value="1"/>
</dbReference>
<organism evidence="16 17">
    <name type="scientific">Rubrivirga marina</name>
    <dbReference type="NCBI Taxonomy" id="1196024"/>
    <lineage>
        <taxon>Bacteria</taxon>
        <taxon>Pseudomonadati</taxon>
        <taxon>Rhodothermota</taxon>
        <taxon>Rhodothermia</taxon>
        <taxon>Rhodothermales</taxon>
        <taxon>Rubricoccaceae</taxon>
        <taxon>Rubrivirga</taxon>
    </lineage>
</organism>
<dbReference type="CDD" id="cd04166">
    <property type="entry name" value="CysN_ATPS"/>
    <property type="match status" value="1"/>
</dbReference>
<dbReference type="GO" id="GO:0004781">
    <property type="term" value="F:sulfate adenylyltransferase (ATP) activity"/>
    <property type="evidence" value="ECO:0007669"/>
    <property type="project" value="UniProtKB-UniRule"/>
</dbReference>
<dbReference type="InterPro" id="IPR000795">
    <property type="entry name" value="T_Tr_GTP-bd_dom"/>
</dbReference>
<dbReference type="CDD" id="cd03695">
    <property type="entry name" value="CysN_NodQ_II"/>
    <property type="match status" value="1"/>
</dbReference>
<dbReference type="PRINTS" id="PR00315">
    <property type="entry name" value="ELONGATNFCT"/>
</dbReference>
<dbReference type="Pfam" id="PF01583">
    <property type="entry name" value="APS_kinase"/>
    <property type="match status" value="1"/>
</dbReference>
<dbReference type="GO" id="GO:0000103">
    <property type="term" value="P:sulfate assimilation"/>
    <property type="evidence" value="ECO:0007669"/>
    <property type="project" value="UniProtKB-UniRule"/>
</dbReference>
<dbReference type="HAMAP" id="MF_00062">
    <property type="entry name" value="Sulf_adenylyltr_sub1"/>
    <property type="match status" value="1"/>
</dbReference>
<dbReference type="InterPro" id="IPR027417">
    <property type="entry name" value="P-loop_NTPase"/>
</dbReference>
<dbReference type="GO" id="GO:0070814">
    <property type="term" value="P:hydrogen sulfide biosynthetic process"/>
    <property type="evidence" value="ECO:0007669"/>
    <property type="project" value="UniProtKB-UniRule"/>
</dbReference>
<comment type="function">
    <text evidence="12">With CysD forms the ATP sulfurylase (ATPS) that catalyzes the adenylation of sulfate producing adenosine 5'-phosphosulfate (APS) and diphosphate, the first enzymatic step in sulfur assimilation pathway. APS synthesis involves the formation of a high-energy phosphoric-sulfuric acid anhydride bond driven by GTP hydrolysis by CysN coupled to ATP hydrolysis by CysD.</text>
</comment>
<feature type="domain" description="Tr-type G" evidence="15">
    <location>
        <begin position="1"/>
        <end position="219"/>
    </location>
</feature>
<evidence type="ECO:0000256" key="13">
    <source>
        <dbReference type="HAMAP-Rule" id="MF_00065"/>
    </source>
</evidence>
<evidence type="ECO:0000259" key="15">
    <source>
        <dbReference type="PROSITE" id="PS51722"/>
    </source>
</evidence>
<evidence type="ECO:0000256" key="3">
    <source>
        <dbReference type="ARBA" id="ARBA00005438"/>
    </source>
</evidence>
<dbReference type="AlphaFoldDB" id="A0A271J5Z5"/>
<accession>A0A271J5Z5</accession>
<keyword evidence="9 12" id="KW-0342">GTP-binding</keyword>